<organism evidence="2">
    <name type="scientific">groundwater metagenome</name>
    <dbReference type="NCBI Taxonomy" id="717931"/>
    <lineage>
        <taxon>unclassified sequences</taxon>
        <taxon>metagenomes</taxon>
        <taxon>ecological metagenomes</taxon>
    </lineage>
</organism>
<keyword evidence="1" id="KW-0472">Membrane</keyword>
<reference evidence="2" key="1">
    <citation type="submission" date="2014-09" db="EMBL/GenBank/DDBJ databases">
        <authorList>
            <person name="Probst J Alexander"/>
        </authorList>
    </citation>
    <scope>NUCLEOTIDE SEQUENCE</scope>
</reference>
<protein>
    <submittedName>
        <fullName evidence="2">Uncharacterized protein</fullName>
    </submittedName>
</protein>
<keyword evidence="1" id="KW-0812">Transmembrane</keyword>
<gene>
    <name evidence="2" type="ORF">MSIBF_A2620010</name>
</gene>
<keyword evidence="1" id="KW-1133">Transmembrane helix</keyword>
<evidence type="ECO:0000256" key="1">
    <source>
        <dbReference type="SAM" id="Phobius"/>
    </source>
</evidence>
<evidence type="ECO:0000313" key="2">
    <source>
        <dbReference type="EMBL" id="CEG12690.1"/>
    </source>
</evidence>
<accession>A0A098ECE9</accession>
<dbReference type="AlphaFoldDB" id="A0A098ECE9"/>
<feature type="transmembrane region" description="Helical" evidence="1">
    <location>
        <begin position="12"/>
        <end position="31"/>
    </location>
</feature>
<sequence>MSVHLTKKDKIVVVLISLLLIAFMAMVAIFASCNFFEHFAIDKCAVGCLFKDLASC</sequence>
<name>A0A098ECE9_9ZZZZ</name>
<proteinExistence type="predicted"/>
<dbReference type="EMBL" id="CCXY01000182">
    <property type="protein sequence ID" value="CEG12690.1"/>
    <property type="molecule type" value="Genomic_DNA"/>
</dbReference>
<dbReference type="PROSITE" id="PS51257">
    <property type="entry name" value="PROKAR_LIPOPROTEIN"/>
    <property type="match status" value="1"/>
</dbReference>